<evidence type="ECO:0000313" key="8">
    <source>
        <dbReference type="Proteomes" id="UP000197781"/>
    </source>
</evidence>
<dbReference type="PANTHER" id="PTHR43133:SF51">
    <property type="entry name" value="RNA POLYMERASE SIGMA FACTOR"/>
    <property type="match status" value="1"/>
</dbReference>
<comment type="similarity">
    <text evidence="1">Belongs to the sigma-70 factor family. ECF subfamily.</text>
</comment>
<protein>
    <submittedName>
        <fullName evidence="7">RNA polymerase</fullName>
    </submittedName>
</protein>
<dbReference type="InterPro" id="IPR013249">
    <property type="entry name" value="RNA_pol_sigma70_r4_t2"/>
</dbReference>
<dbReference type="InterPro" id="IPR013324">
    <property type="entry name" value="RNA_pol_sigma_r3/r4-like"/>
</dbReference>
<dbReference type="Gene3D" id="1.10.10.10">
    <property type="entry name" value="Winged helix-like DNA-binding domain superfamily/Winged helix DNA-binding domain"/>
    <property type="match status" value="1"/>
</dbReference>
<dbReference type="InterPro" id="IPR007627">
    <property type="entry name" value="RNA_pol_sigma70_r2"/>
</dbReference>
<proteinExistence type="inferred from homology"/>
<dbReference type="Gene3D" id="1.10.1740.10">
    <property type="match status" value="1"/>
</dbReference>
<dbReference type="Pfam" id="PF08281">
    <property type="entry name" value="Sigma70_r4_2"/>
    <property type="match status" value="1"/>
</dbReference>
<dbReference type="AlphaFoldDB" id="A0A220MQ99"/>
<organism evidence="7 8">
    <name type="scientific">Brevibacillus formosus</name>
    <dbReference type="NCBI Taxonomy" id="54913"/>
    <lineage>
        <taxon>Bacteria</taxon>
        <taxon>Bacillati</taxon>
        <taxon>Bacillota</taxon>
        <taxon>Bacilli</taxon>
        <taxon>Bacillales</taxon>
        <taxon>Paenibacillaceae</taxon>
        <taxon>Brevibacillus</taxon>
    </lineage>
</organism>
<dbReference type="GO" id="GO:0016987">
    <property type="term" value="F:sigma factor activity"/>
    <property type="evidence" value="ECO:0007669"/>
    <property type="project" value="UniProtKB-KW"/>
</dbReference>
<dbReference type="SUPFAM" id="SSF88946">
    <property type="entry name" value="Sigma2 domain of RNA polymerase sigma factors"/>
    <property type="match status" value="1"/>
</dbReference>
<sequence>MEKTEIERLLIEIKAGSLEQYEIIIDHYQQPIFTYCYHMLGHRQDAEDAVQEVLFRAYEHLEQYTYSLSFSAWLYRIAYNHCANVLKRRKLSRVLPFLYNRDQHGRNYVEESIDSNYFGEPLERIWKRLSAEERTLIFLRVLEEREYEEIAELMDKKPAALRKQFERVLKKCKRYLPTTGGVLTDGQKSV</sequence>
<dbReference type="NCBIfam" id="TIGR02937">
    <property type="entry name" value="sigma70-ECF"/>
    <property type="match status" value="1"/>
</dbReference>
<dbReference type="InterPro" id="IPR039425">
    <property type="entry name" value="RNA_pol_sigma-70-like"/>
</dbReference>
<evidence type="ECO:0000313" key="7">
    <source>
        <dbReference type="EMBL" id="ASJ57286.1"/>
    </source>
</evidence>
<gene>
    <name evidence="7" type="ORF">BP422_29530</name>
</gene>
<evidence type="ECO:0000259" key="6">
    <source>
        <dbReference type="Pfam" id="PF08281"/>
    </source>
</evidence>
<dbReference type="RefSeq" id="WP_088910740.1">
    <property type="nucleotide sequence ID" value="NZ_CP018145.1"/>
</dbReference>
<dbReference type="GO" id="GO:0003677">
    <property type="term" value="F:DNA binding"/>
    <property type="evidence" value="ECO:0007669"/>
    <property type="project" value="InterPro"/>
</dbReference>
<evidence type="ECO:0000256" key="2">
    <source>
        <dbReference type="ARBA" id="ARBA00023015"/>
    </source>
</evidence>
<dbReference type="Pfam" id="PF04542">
    <property type="entry name" value="Sigma70_r2"/>
    <property type="match status" value="1"/>
</dbReference>
<name>A0A220MQ99_9BACL</name>
<dbReference type="Proteomes" id="UP000197781">
    <property type="component" value="Chromosome"/>
</dbReference>
<dbReference type="EMBL" id="CP018145">
    <property type="protein sequence ID" value="ASJ57286.1"/>
    <property type="molecule type" value="Genomic_DNA"/>
</dbReference>
<dbReference type="GO" id="GO:0006352">
    <property type="term" value="P:DNA-templated transcription initiation"/>
    <property type="evidence" value="ECO:0007669"/>
    <property type="project" value="InterPro"/>
</dbReference>
<evidence type="ECO:0000256" key="4">
    <source>
        <dbReference type="ARBA" id="ARBA00023163"/>
    </source>
</evidence>
<evidence type="ECO:0000256" key="3">
    <source>
        <dbReference type="ARBA" id="ARBA00023082"/>
    </source>
</evidence>
<reference evidence="7 8" key="1">
    <citation type="submission" date="2016-11" db="EMBL/GenBank/DDBJ databases">
        <authorList>
            <person name="Jaros S."/>
            <person name="Januszkiewicz K."/>
            <person name="Wedrychowicz H."/>
        </authorList>
    </citation>
    <scope>NUCLEOTIDE SEQUENCE [LARGE SCALE GENOMIC DNA]</scope>
    <source>
        <strain evidence="7 8">NF2</strain>
    </source>
</reference>
<evidence type="ECO:0000256" key="1">
    <source>
        <dbReference type="ARBA" id="ARBA00010641"/>
    </source>
</evidence>
<feature type="domain" description="RNA polymerase sigma-70 region 2" evidence="5">
    <location>
        <begin position="25"/>
        <end position="90"/>
    </location>
</feature>
<feature type="domain" description="RNA polymerase sigma factor 70 region 4 type 2" evidence="6">
    <location>
        <begin position="123"/>
        <end position="172"/>
    </location>
</feature>
<evidence type="ECO:0000259" key="5">
    <source>
        <dbReference type="Pfam" id="PF04542"/>
    </source>
</evidence>
<dbReference type="PANTHER" id="PTHR43133">
    <property type="entry name" value="RNA POLYMERASE ECF-TYPE SIGMA FACTO"/>
    <property type="match status" value="1"/>
</dbReference>
<keyword evidence="4" id="KW-0804">Transcription</keyword>
<keyword evidence="2" id="KW-0805">Transcription regulation</keyword>
<accession>A0A220MQ99</accession>
<dbReference type="KEGG" id="bfm:BP422_29530"/>
<dbReference type="InterPro" id="IPR013325">
    <property type="entry name" value="RNA_pol_sigma_r2"/>
</dbReference>
<dbReference type="InterPro" id="IPR036388">
    <property type="entry name" value="WH-like_DNA-bd_sf"/>
</dbReference>
<dbReference type="InterPro" id="IPR014284">
    <property type="entry name" value="RNA_pol_sigma-70_dom"/>
</dbReference>
<dbReference type="SUPFAM" id="SSF88659">
    <property type="entry name" value="Sigma3 and sigma4 domains of RNA polymerase sigma factors"/>
    <property type="match status" value="1"/>
</dbReference>
<keyword evidence="3" id="KW-0731">Sigma factor</keyword>